<name>A0A2B4RC83_STYPI</name>
<comment type="subcellular location">
    <subcellularLocation>
        <location evidence="2">Cytoplasm</location>
    </subcellularLocation>
    <subcellularLocation>
        <location evidence="1">Nucleus</location>
    </subcellularLocation>
</comment>
<reference evidence="11" key="1">
    <citation type="journal article" date="2017" name="bioRxiv">
        <title>Comparative analysis of the genomes of Stylophora pistillata and Acropora digitifera provides evidence for extensive differences between species of corals.</title>
        <authorList>
            <person name="Voolstra C.R."/>
            <person name="Li Y."/>
            <person name="Liew Y.J."/>
            <person name="Baumgarten S."/>
            <person name="Zoccola D."/>
            <person name="Flot J.-F."/>
            <person name="Tambutte S."/>
            <person name="Allemand D."/>
            <person name="Aranda M."/>
        </authorList>
    </citation>
    <scope>NUCLEOTIDE SEQUENCE [LARGE SCALE GENOMIC DNA]</scope>
</reference>
<dbReference type="STRING" id="50429.A0A2B4RC83"/>
<dbReference type="InterPro" id="IPR040016">
    <property type="entry name" value="XPO6"/>
</dbReference>
<gene>
    <name evidence="10" type="primary">XPO6</name>
    <name evidence="10" type="ORF">AWC38_SpisGene20525</name>
</gene>
<evidence type="ECO:0000259" key="9">
    <source>
        <dbReference type="PROSITE" id="PS50166"/>
    </source>
</evidence>
<dbReference type="Pfam" id="PF03810">
    <property type="entry name" value="IBN_N"/>
    <property type="match status" value="1"/>
</dbReference>
<feature type="compositionally biased region" description="Low complexity" evidence="8">
    <location>
        <begin position="216"/>
        <end position="239"/>
    </location>
</feature>
<proteinExistence type="inferred from homology"/>
<dbReference type="InterPro" id="IPR016024">
    <property type="entry name" value="ARM-type_fold"/>
</dbReference>
<dbReference type="PANTHER" id="PTHR21452">
    <property type="entry name" value="EXPORTIN-6"/>
    <property type="match status" value="1"/>
</dbReference>
<evidence type="ECO:0000256" key="3">
    <source>
        <dbReference type="ARBA" id="ARBA00009466"/>
    </source>
</evidence>
<keyword evidence="5" id="KW-0963">Cytoplasm</keyword>
<evidence type="ECO:0000313" key="10">
    <source>
        <dbReference type="EMBL" id="PFX15261.1"/>
    </source>
</evidence>
<protein>
    <submittedName>
        <fullName evidence="10">Exportin-6</fullName>
    </submittedName>
</protein>
<dbReference type="PANTHER" id="PTHR21452:SF4">
    <property type="entry name" value="EXPORTIN-6"/>
    <property type="match status" value="1"/>
</dbReference>
<dbReference type="GO" id="GO:0031267">
    <property type="term" value="F:small GTPase binding"/>
    <property type="evidence" value="ECO:0007669"/>
    <property type="project" value="InterPro"/>
</dbReference>
<evidence type="ECO:0000256" key="1">
    <source>
        <dbReference type="ARBA" id="ARBA00004123"/>
    </source>
</evidence>
<evidence type="ECO:0000256" key="4">
    <source>
        <dbReference type="ARBA" id="ARBA00022448"/>
    </source>
</evidence>
<dbReference type="EMBL" id="LSMT01000667">
    <property type="protein sequence ID" value="PFX15261.1"/>
    <property type="molecule type" value="Genomic_DNA"/>
</dbReference>
<evidence type="ECO:0000256" key="8">
    <source>
        <dbReference type="SAM" id="MobiDB-lite"/>
    </source>
</evidence>
<keyword evidence="4" id="KW-0813">Transport</keyword>
<evidence type="ECO:0000256" key="2">
    <source>
        <dbReference type="ARBA" id="ARBA00004496"/>
    </source>
</evidence>
<keyword evidence="7" id="KW-0539">Nucleus</keyword>
<comment type="similarity">
    <text evidence="3">Belongs to the exportin family.</text>
</comment>
<dbReference type="SMART" id="SM00913">
    <property type="entry name" value="IBN_N"/>
    <property type="match status" value="1"/>
</dbReference>
<dbReference type="OrthoDB" id="10261013at2759"/>
<keyword evidence="6" id="KW-0653">Protein transport</keyword>
<dbReference type="GO" id="GO:0005049">
    <property type="term" value="F:nuclear export signal receptor activity"/>
    <property type="evidence" value="ECO:0007669"/>
    <property type="project" value="InterPro"/>
</dbReference>
<dbReference type="Gene3D" id="1.25.10.10">
    <property type="entry name" value="Leucine-rich Repeat Variant"/>
    <property type="match status" value="1"/>
</dbReference>
<evidence type="ECO:0000256" key="6">
    <source>
        <dbReference type="ARBA" id="ARBA00022927"/>
    </source>
</evidence>
<dbReference type="GO" id="GO:0005737">
    <property type="term" value="C:cytoplasm"/>
    <property type="evidence" value="ECO:0007669"/>
    <property type="project" value="UniProtKB-SubCell"/>
</dbReference>
<sequence>MSSDAASLHALEMLMNEFFSSCTDNNRKREIEQVLQNFSQQSGAWHHCVYFMNNCSNQYVLMYAVSVFENLINKQWIGTQAGDKAEVRQFLNDYLLSYHKKLPSYIRNKLIKVIVDVGRVDWPHFYPNFFSNIIELLQQPSTVALGLLMLQTTSEELASPREDLSIARKTEVHRLLLNDVPGILSLLTHLLDRVLEKHRRLATTVTPPPSPTHGISPARSSSPTVSGSSSLSMFTSSPSADQSLQHAGSSNLMGRLFSNSPMKSRQNLGHPLPPLELESEEISSLVLKCLAHLFSWIPLSSTITPSLVSTVFYLAEFGCSVVPSSSGGSVVSNAELGVSAMTCINELLSKNCVPVEFEEFLLKLFQQTFQLLQRITKDTGAQAVENLLTEQDESYLNKFTEFLRLFVSIHLRRFENSSHFPVLELLTLLFKYTFKQPQLEGFFACLDIWTVFLDYLIGKVANARSDKLAEADATVSRYKEVLLMLITELLKKIQFRHNRKQLEELDDETLDDDSETEWQAFQRNCLEIVAKLAELLPGETFSLLFPLFSEYCDVYIGLGDYVTKTAHGLQLGISGENECLQLHCTLRDLSTMERALGRLSEHFIGEVNFANRFSDGEAIVERLGQIALFGTQSQLFAAHTAMPNVLQPDLIEVHAQGLAAFQAYCHWMAQYYLETYRQQQHQEKFVTLVSNAIDSLVPLINKEVPQRVSLPASHLLNSLATTVRPSFMTALDKVQKLFHDVNSGSLSDLPLEVQTLVIRSLSNALVLPWPNKADNEQEWEVRSQSHHTLMQSIKQPLKSIVETPGFSGNKQLQESAKPLLHFTLHVLADLMSAATEDQVTKTKLILYQSISDVVQITITIFPVYIHYPDTTDEILGFLLTLFESLKVQLGPAVTEQIVQPLLHTFTRQQLSETLHHESTAGSRVINNFLKILQLLVQEPAASFKAFLPNIIGLCMEQLYPILAEQPCPDIKCEFYELLHQLLLHNWRYFFRASLLAKMSMAEETVENQAQFNSIMQAFGQSFLQPDITVFKQNIEALENLNSKCKLYQKRIFKESMLLQFVNVFLQALVFRSHDLLQEEITITLYNMAAVDFDSFYSAFLPQFLGGCEGLTDSQKTELGNNFTPDKDLPSFTQSIHRFVGDLRYYRLCNSSLPSGTVKF</sequence>
<accession>A0A2B4RC83</accession>
<dbReference type="Pfam" id="PF08389">
    <property type="entry name" value="Xpo1"/>
    <property type="match status" value="1"/>
</dbReference>
<feature type="domain" description="Importin N-terminal" evidence="9">
    <location>
        <begin position="31"/>
        <end position="97"/>
    </location>
</feature>
<dbReference type="AlphaFoldDB" id="A0A2B4RC83"/>
<dbReference type="Proteomes" id="UP000225706">
    <property type="component" value="Unassembled WGS sequence"/>
</dbReference>
<evidence type="ECO:0000256" key="7">
    <source>
        <dbReference type="ARBA" id="ARBA00023242"/>
    </source>
</evidence>
<dbReference type="InterPro" id="IPR001494">
    <property type="entry name" value="Importin-beta_N"/>
</dbReference>
<dbReference type="InterPro" id="IPR011989">
    <property type="entry name" value="ARM-like"/>
</dbReference>
<dbReference type="SUPFAM" id="SSF48371">
    <property type="entry name" value="ARM repeat"/>
    <property type="match status" value="1"/>
</dbReference>
<evidence type="ECO:0000256" key="5">
    <source>
        <dbReference type="ARBA" id="ARBA00022490"/>
    </source>
</evidence>
<comment type="caution">
    <text evidence="10">The sequence shown here is derived from an EMBL/GenBank/DDBJ whole genome shotgun (WGS) entry which is preliminary data.</text>
</comment>
<dbReference type="GO" id="GO:0005634">
    <property type="term" value="C:nucleus"/>
    <property type="evidence" value="ECO:0007669"/>
    <property type="project" value="UniProtKB-SubCell"/>
</dbReference>
<organism evidence="10 11">
    <name type="scientific">Stylophora pistillata</name>
    <name type="common">Smooth cauliflower coral</name>
    <dbReference type="NCBI Taxonomy" id="50429"/>
    <lineage>
        <taxon>Eukaryota</taxon>
        <taxon>Metazoa</taxon>
        <taxon>Cnidaria</taxon>
        <taxon>Anthozoa</taxon>
        <taxon>Hexacorallia</taxon>
        <taxon>Scleractinia</taxon>
        <taxon>Astrocoeniina</taxon>
        <taxon>Pocilloporidae</taxon>
        <taxon>Stylophora</taxon>
    </lineage>
</organism>
<feature type="region of interest" description="Disordered" evidence="8">
    <location>
        <begin position="203"/>
        <end position="246"/>
    </location>
</feature>
<dbReference type="GO" id="GO:0006611">
    <property type="term" value="P:protein export from nucleus"/>
    <property type="evidence" value="ECO:0007669"/>
    <property type="project" value="InterPro"/>
</dbReference>
<keyword evidence="11" id="KW-1185">Reference proteome</keyword>
<evidence type="ECO:0000313" key="11">
    <source>
        <dbReference type="Proteomes" id="UP000225706"/>
    </source>
</evidence>
<dbReference type="InterPro" id="IPR013598">
    <property type="entry name" value="Exportin-1/Importin-b-like"/>
</dbReference>
<dbReference type="PROSITE" id="PS50166">
    <property type="entry name" value="IMPORTIN_B_NT"/>
    <property type="match status" value="1"/>
</dbReference>